<reference evidence="1 2" key="1">
    <citation type="journal article" date="2016" name="G3 (Bethesda)">
        <title>First Draft Assembly and Annotation of the Genome of a California Endemic Oak Quercus lobata Nee (Fagaceae).</title>
        <authorList>
            <person name="Sork V.L."/>
            <person name="Fitz-Gibbon S.T."/>
            <person name="Puiu D."/>
            <person name="Crepeau M."/>
            <person name="Gugger P.F."/>
            <person name="Sherman R."/>
            <person name="Stevens K."/>
            <person name="Langley C.H."/>
            <person name="Pellegrini M."/>
            <person name="Salzberg S.L."/>
        </authorList>
    </citation>
    <scope>NUCLEOTIDE SEQUENCE [LARGE SCALE GENOMIC DNA]</scope>
    <source>
        <strain evidence="1 2">cv. SW786</strain>
    </source>
</reference>
<dbReference type="Proteomes" id="UP000594261">
    <property type="component" value="Chromosome 8"/>
</dbReference>
<organism evidence="1 2">
    <name type="scientific">Quercus lobata</name>
    <name type="common">Valley oak</name>
    <dbReference type="NCBI Taxonomy" id="97700"/>
    <lineage>
        <taxon>Eukaryota</taxon>
        <taxon>Viridiplantae</taxon>
        <taxon>Streptophyta</taxon>
        <taxon>Embryophyta</taxon>
        <taxon>Tracheophyta</taxon>
        <taxon>Spermatophyta</taxon>
        <taxon>Magnoliopsida</taxon>
        <taxon>eudicotyledons</taxon>
        <taxon>Gunneridae</taxon>
        <taxon>Pentapetalae</taxon>
        <taxon>rosids</taxon>
        <taxon>fabids</taxon>
        <taxon>Fagales</taxon>
        <taxon>Fagaceae</taxon>
        <taxon>Quercus</taxon>
    </lineage>
</organism>
<name>A0A7N2MB09_QUELO</name>
<evidence type="ECO:0000313" key="1">
    <source>
        <dbReference type="EnsemblPlants" id="QL08p042585:mrna"/>
    </source>
</evidence>
<dbReference type="Gramene" id="QL08p042585:mrna">
    <property type="protein sequence ID" value="QL08p042585:mrna"/>
    <property type="gene ID" value="QL08p042585"/>
</dbReference>
<protein>
    <submittedName>
        <fullName evidence="1">Uncharacterized protein</fullName>
    </submittedName>
</protein>
<reference evidence="1" key="2">
    <citation type="submission" date="2021-01" db="UniProtKB">
        <authorList>
            <consortium name="EnsemblPlants"/>
        </authorList>
    </citation>
    <scope>IDENTIFICATION</scope>
</reference>
<keyword evidence="2" id="KW-1185">Reference proteome</keyword>
<accession>A0A7N2MB09</accession>
<dbReference type="EMBL" id="LRBV02000008">
    <property type="status" value="NOT_ANNOTATED_CDS"/>
    <property type="molecule type" value="Genomic_DNA"/>
</dbReference>
<dbReference type="InParanoid" id="A0A7N2MB09"/>
<sequence length="75" mass="8288">MVEALACRRVMIFANELSVFEGDAEVIVKAIFSKDSNHPEYGQVLSDVLVLATDFHVWIESIPDDIAPLVARDAV</sequence>
<proteinExistence type="predicted"/>
<dbReference type="AlphaFoldDB" id="A0A7N2MB09"/>
<dbReference type="EnsemblPlants" id="QL08p042585:mrna">
    <property type="protein sequence ID" value="QL08p042585:mrna"/>
    <property type="gene ID" value="QL08p042585"/>
</dbReference>
<evidence type="ECO:0000313" key="2">
    <source>
        <dbReference type="Proteomes" id="UP000594261"/>
    </source>
</evidence>